<comment type="catalytic activity">
    <reaction evidence="10">
        <text>L-cystine(out) + H(+)(out) = L-cystine(in) + H(+)(in)</text>
        <dbReference type="Rhea" id="RHEA:66172"/>
        <dbReference type="ChEBI" id="CHEBI:15378"/>
        <dbReference type="ChEBI" id="CHEBI:35491"/>
    </reaction>
    <physiologicalReaction direction="left-to-right" evidence="10">
        <dbReference type="Rhea" id="RHEA:66173"/>
    </physiologicalReaction>
</comment>
<keyword evidence="3" id="KW-0813">Transport</keyword>
<keyword evidence="7 12" id="KW-1133">Transmembrane helix</keyword>
<evidence type="ECO:0000256" key="2">
    <source>
        <dbReference type="ARBA" id="ARBA00006855"/>
    </source>
</evidence>
<dbReference type="GO" id="GO:0005765">
    <property type="term" value="C:lysosomal membrane"/>
    <property type="evidence" value="ECO:0007669"/>
    <property type="project" value="UniProtKB-SubCell"/>
</dbReference>
<evidence type="ECO:0000313" key="14">
    <source>
        <dbReference type="Proteomes" id="UP001152320"/>
    </source>
</evidence>
<dbReference type="PANTHER" id="PTHR13131:SF5">
    <property type="entry name" value="CYSTINOSIN"/>
    <property type="match status" value="1"/>
</dbReference>
<evidence type="ECO:0000256" key="12">
    <source>
        <dbReference type="SAM" id="Phobius"/>
    </source>
</evidence>
<gene>
    <name evidence="13" type="ORF">HOLleu_13790</name>
</gene>
<dbReference type="InterPro" id="IPR006603">
    <property type="entry name" value="PQ-loop_rpt"/>
</dbReference>
<feature type="transmembrane region" description="Helical" evidence="12">
    <location>
        <begin position="179"/>
        <end position="200"/>
    </location>
</feature>
<feature type="transmembrane region" description="Helical" evidence="12">
    <location>
        <begin position="315"/>
        <end position="339"/>
    </location>
</feature>
<feature type="region of interest" description="Disordered" evidence="11">
    <location>
        <begin position="384"/>
        <end position="407"/>
    </location>
</feature>
<accession>A0A9Q1HBT7</accession>
<dbReference type="PANTHER" id="PTHR13131">
    <property type="entry name" value="CYSTINOSIN"/>
    <property type="match status" value="1"/>
</dbReference>
<dbReference type="FunFam" id="1.20.1280.290:FF:000016">
    <property type="entry name" value="Cystinosin homolog"/>
    <property type="match status" value="1"/>
</dbReference>
<comment type="caution">
    <text evidence="13">The sequence shown here is derived from an EMBL/GenBank/DDBJ whole genome shotgun (WGS) entry which is preliminary data.</text>
</comment>
<keyword evidence="8 12" id="KW-0472">Membrane</keyword>
<evidence type="ECO:0000256" key="8">
    <source>
        <dbReference type="ARBA" id="ARBA00023136"/>
    </source>
</evidence>
<dbReference type="GO" id="GO:0015184">
    <property type="term" value="F:L-cystine transmembrane transporter activity"/>
    <property type="evidence" value="ECO:0007669"/>
    <property type="project" value="TreeGrafter"/>
</dbReference>
<evidence type="ECO:0000256" key="1">
    <source>
        <dbReference type="ARBA" id="ARBA00004155"/>
    </source>
</evidence>
<dbReference type="AlphaFoldDB" id="A0A9Q1HBT7"/>
<dbReference type="EMBL" id="JAIZAY010000006">
    <property type="protein sequence ID" value="KAJ8039703.1"/>
    <property type="molecule type" value="Genomic_DNA"/>
</dbReference>
<dbReference type="NCBIfam" id="TIGR00951">
    <property type="entry name" value="2A43"/>
    <property type="match status" value="1"/>
</dbReference>
<evidence type="ECO:0000256" key="7">
    <source>
        <dbReference type="ARBA" id="ARBA00022989"/>
    </source>
</evidence>
<evidence type="ECO:0000313" key="13">
    <source>
        <dbReference type="EMBL" id="KAJ8039703.1"/>
    </source>
</evidence>
<dbReference type="GO" id="GO:0015293">
    <property type="term" value="F:symporter activity"/>
    <property type="evidence" value="ECO:0007669"/>
    <property type="project" value="UniProtKB-KW"/>
</dbReference>
<name>A0A9Q1HBT7_HOLLE</name>
<feature type="compositionally biased region" description="Basic and acidic residues" evidence="11">
    <location>
        <begin position="394"/>
        <end position="407"/>
    </location>
</feature>
<dbReference type="Proteomes" id="UP001152320">
    <property type="component" value="Chromosome 6"/>
</dbReference>
<reference evidence="13" key="1">
    <citation type="submission" date="2021-10" db="EMBL/GenBank/DDBJ databases">
        <title>Tropical sea cucumber genome reveals ecological adaptation and Cuvierian tubules defense mechanism.</title>
        <authorList>
            <person name="Chen T."/>
        </authorList>
    </citation>
    <scope>NUCLEOTIDE SEQUENCE</scope>
    <source>
        <strain evidence="13">Nanhai2018</strain>
        <tissue evidence="13">Muscle</tissue>
    </source>
</reference>
<proteinExistence type="inferred from homology"/>
<feature type="transmembrane region" description="Helical" evidence="12">
    <location>
        <begin position="280"/>
        <end position="303"/>
    </location>
</feature>
<evidence type="ECO:0000256" key="4">
    <source>
        <dbReference type="ARBA" id="ARBA00022692"/>
    </source>
</evidence>
<feature type="transmembrane region" description="Helical" evidence="12">
    <location>
        <begin position="224"/>
        <end position="244"/>
    </location>
</feature>
<evidence type="ECO:0000256" key="3">
    <source>
        <dbReference type="ARBA" id="ARBA00022448"/>
    </source>
</evidence>
<comment type="similarity">
    <text evidence="2">Belongs to the cystinosin family.</text>
</comment>
<keyword evidence="4 12" id="KW-0812">Transmembrane</keyword>
<dbReference type="Pfam" id="PF04193">
    <property type="entry name" value="PQ-loop"/>
    <property type="match status" value="2"/>
</dbReference>
<keyword evidence="6" id="KW-0769">Symport</keyword>
<keyword evidence="5" id="KW-0677">Repeat</keyword>
<feature type="compositionally biased region" description="Acidic residues" evidence="11">
    <location>
        <begin position="384"/>
        <end position="393"/>
    </location>
</feature>
<dbReference type="InterPro" id="IPR005282">
    <property type="entry name" value="LC_transporter"/>
</dbReference>
<sequence>MRLIYSVFKEVDTMAFQLTTVLLILCTQCVLCVASNSSSPCNVTVSPSTLKVEMNHSDYFTLTLCHNLTDSLTISFVSDEKIATVQKNVTIEPNSANEPHKISVTAHSAGSTVVNMSTDEGPIDVSKEHVQITVIHSDVIDIISTMIGWIYFTVWSISFYPQVWLNFQRKSVVGLSFDFLAYNFTGFLAYGVFNVALYWIDSIKEEYNKDHQLSNSNPVQLNDVVFTLHALFITSVTIFQTFIYERGEQKVTILCWTLQSVAWVFVAVILIITAVSEERLLTWLQFVTFISYIKLGVTLIKYVPQVWMNFRRKSTVGWSIGNVLLDFTGGTFSILQMFLLSYNSNDWSSFFGDPTKFGLGLFSICFDIVFILQHYVWYGGEEEKEEGEATGETDVERLINTDPKDNN</sequence>
<evidence type="ECO:0000256" key="6">
    <source>
        <dbReference type="ARBA" id="ARBA00022847"/>
    </source>
</evidence>
<keyword evidence="14" id="KW-1185">Reference proteome</keyword>
<keyword evidence="9" id="KW-0458">Lysosome</keyword>
<evidence type="ECO:0000256" key="5">
    <source>
        <dbReference type="ARBA" id="ARBA00022737"/>
    </source>
</evidence>
<dbReference type="OrthoDB" id="75720at2759"/>
<evidence type="ECO:0000256" key="9">
    <source>
        <dbReference type="ARBA" id="ARBA00023228"/>
    </source>
</evidence>
<dbReference type="SMART" id="SM00679">
    <property type="entry name" value="CTNS"/>
    <property type="match status" value="2"/>
</dbReference>
<feature type="transmembrane region" description="Helical" evidence="12">
    <location>
        <begin position="251"/>
        <end position="274"/>
    </location>
</feature>
<feature type="transmembrane region" description="Helical" evidence="12">
    <location>
        <begin position="359"/>
        <end position="378"/>
    </location>
</feature>
<feature type="transmembrane region" description="Helical" evidence="12">
    <location>
        <begin position="146"/>
        <end position="167"/>
    </location>
</feature>
<dbReference type="Gene3D" id="1.20.1280.290">
    <property type="match status" value="1"/>
</dbReference>
<organism evidence="13 14">
    <name type="scientific">Holothuria leucospilota</name>
    <name type="common">Black long sea cucumber</name>
    <name type="synonym">Mertensiothuria leucospilota</name>
    <dbReference type="NCBI Taxonomy" id="206669"/>
    <lineage>
        <taxon>Eukaryota</taxon>
        <taxon>Metazoa</taxon>
        <taxon>Echinodermata</taxon>
        <taxon>Eleutherozoa</taxon>
        <taxon>Echinozoa</taxon>
        <taxon>Holothuroidea</taxon>
        <taxon>Aspidochirotacea</taxon>
        <taxon>Aspidochirotida</taxon>
        <taxon>Holothuriidae</taxon>
        <taxon>Holothuria</taxon>
    </lineage>
</organism>
<evidence type="ECO:0000256" key="10">
    <source>
        <dbReference type="ARBA" id="ARBA00048473"/>
    </source>
</evidence>
<comment type="subcellular location">
    <subcellularLocation>
        <location evidence="1">Lysosome membrane</location>
        <topology evidence="1">Multi-pass membrane protein</topology>
    </subcellularLocation>
</comment>
<protein>
    <submittedName>
        <fullName evidence="13">Cystinosin-like</fullName>
    </submittedName>
</protein>
<evidence type="ECO:0000256" key="11">
    <source>
        <dbReference type="SAM" id="MobiDB-lite"/>
    </source>
</evidence>